<keyword evidence="2 5" id="KW-0812">Transmembrane</keyword>
<dbReference type="EMBL" id="PJRS01000023">
    <property type="protein sequence ID" value="PLR24317.1"/>
    <property type="molecule type" value="Genomic_DNA"/>
</dbReference>
<name>A0A2N5DE36_9CAUL</name>
<evidence type="ECO:0000256" key="2">
    <source>
        <dbReference type="ARBA" id="ARBA00022692"/>
    </source>
</evidence>
<keyword evidence="3 5" id="KW-1133">Transmembrane helix</keyword>
<feature type="transmembrane region" description="Helical" evidence="5">
    <location>
        <begin position="109"/>
        <end position="130"/>
    </location>
</feature>
<comment type="caution">
    <text evidence="6">The sequence shown here is derived from an EMBL/GenBank/DDBJ whole genome shotgun (WGS) entry which is preliminary data.</text>
</comment>
<accession>A0A2N5DE36</accession>
<evidence type="ECO:0000256" key="4">
    <source>
        <dbReference type="ARBA" id="ARBA00023136"/>
    </source>
</evidence>
<dbReference type="GO" id="GO:0016020">
    <property type="term" value="C:membrane"/>
    <property type="evidence" value="ECO:0007669"/>
    <property type="project" value="UniProtKB-SubCell"/>
</dbReference>
<dbReference type="SUPFAM" id="SSF161084">
    <property type="entry name" value="MAPEG domain-like"/>
    <property type="match status" value="1"/>
</dbReference>
<comment type="subcellular location">
    <subcellularLocation>
        <location evidence="1">Membrane</location>
    </subcellularLocation>
</comment>
<evidence type="ECO:0000313" key="6">
    <source>
        <dbReference type="EMBL" id="PLR24317.1"/>
    </source>
</evidence>
<dbReference type="OrthoDB" id="5516290at2"/>
<keyword evidence="7" id="KW-1185">Reference proteome</keyword>
<protein>
    <recommendedName>
        <fullName evidence="8">MAPEG family protein</fullName>
    </recommendedName>
</protein>
<evidence type="ECO:0000256" key="3">
    <source>
        <dbReference type="ARBA" id="ARBA00022989"/>
    </source>
</evidence>
<feature type="transmembrane region" description="Helical" evidence="5">
    <location>
        <begin position="69"/>
        <end position="97"/>
    </location>
</feature>
<sequence length="138" mass="15097">MNTMIAPVLALVSWTLVMWAWMYAQRLPAMTKAGIKPQDARFPGALDVLPDHARQAAHNYNHLMEQPTIFYAAALAIFVAGHGDATAVALAWTYVALRIVHSLVQASVNIVMARFLAFALSSLVLVALVAREWVRLAG</sequence>
<evidence type="ECO:0000313" key="7">
    <source>
        <dbReference type="Proteomes" id="UP000234479"/>
    </source>
</evidence>
<evidence type="ECO:0000256" key="5">
    <source>
        <dbReference type="SAM" id="Phobius"/>
    </source>
</evidence>
<keyword evidence="4 5" id="KW-0472">Membrane</keyword>
<organism evidence="6 7">
    <name type="scientific">Caulobacter zeae</name>
    <dbReference type="NCBI Taxonomy" id="2055137"/>
    <lineage>
        <taxon>Bacteria</taxon>
        <taxon>Pseudomonadati</taxon>
        <taxon>Pseudomonadota</taxon>
        <taxon>Alphaproteobacteria</taxon>
        <taxon>Caulobacterales</taxon>
        <taxon>Caulobacteraceae</taxon>
        <taxon>Caulobacter</taxon>
    </lineage>
</organism>
<evidence type="ECO:0000256" key="1">
    <source>
        <dbReference type="ARBA" id="ARBA00004370"/>
    </source>
</evidence>
<reference evidence="6 7" key="1">
    <citation type="submission" date="2017-12" db="EMBL/GenBank/DDBJ databases">
        <title>The genome sequence of Caulobacter sp. 410.</title>
        <authorList>
            <person name="Gao J."/>
            <person name="Mao X."/>
            <person name="Sun J."/>
        </authorList>
    </citation>
    <scope>NUCLEOTIDE SEQUENCE [LARGE SCALE GENOMIC DNA]</scope>
    <source>
        <strain evidence="6 7">410</strain>
    </source>
</reference>
<evidence type="ECO:0008006" key="8">
    <source>
        <dbReference type="Google" id="ProtNLM"/>
    </source>
</evidence>
<dbReference type="RefSeq" id="WP_101718553.1">
    <property type="nucleotide sequence ID" value="NZ_PJRS01000023.1"/>
</dbReference>
<gene>
    <name evidence="6" type="ORF">SGCZBJ_13640</name>
</gene>
<dbReference type="InterPro" id="IPR023352">
    <property type="entry name" value="MAPEG-like_dom_sf"/>
</dbReference>
<dbReference type="AlphaFoldDB" id="A0A2N5DE36"/>
<dbReference type="Gene3D" id="1.20.120.550">
    <property type="entry name" value="Membrane associated eicosanoid/glutathione metabolism-like domain"/>
    <property type="match status" value="1"/>
</dbReference>
<dbReference type="Pfam" id="PF01124">
    <property type="entry name" value="MAPEG"/>
    <property type="match status" value="1"/>
</dbReference>
<dbReference type="InterPro" id="IPR001129">
    <property type="entry name" value="Membr-assoc_MAPEG"/>
</dbReference>
<proteinExistence type="predicted"/>
<dbReference type="Proteomes" id="UP000234479">
    <property type="component" value="Unassembled WGS sequence"/>
</dbReference>